<gene>
    <name evidence="1" type="ORF">ACD_78C00467G0003</name>
</gene>
<sequence>MLFRFFPYNTPEFFRKMKRPRFSYEERHYFLDSNQSLIYCLREIFLRIATAIDDKWFINNIFRFATAIFSLFLPYGKHCPY</sequence>
<evidence type="ECO:0000313" key="1">
    <source>
        <dbReference type="EMBL" id="EKD29236.1"/>
    </source>
</evidence>
<dbReference type="AlphaFoldDB" id="K1XWC6"/>
<proteinExistence type="predicted"/>
<dbReference type="EMBL" id="AMFJ01034467">
    <property type="protein sequence ID" value="EKD29236.1"/>
    <property type="molecule type" value="Genomic_DNA"/>
</dbReference>
<protein>
    <submittedName>
        <fullName evidence="1">Uncharacterized protein</fullName>
    </submittedName>
</protein>
<comment type="caution">
    <text evidence="1">The sequence shown here is derived from an EMBL/GenBank/DDBJ whole genome shotgun (WGS) entry which is preliminary data.</text>
</comment>
<name>K1XWC6_9BACT</name>
<organism evidence="1">
    <name type="scientific">uncultured bacterium</name>
    <name type="common">gcode 4</name>
    <dbReference type="NCBI Taxonomy" id="1234023"/>
    <lineage>
        <taxon>Bacteria</taxon>
        <taxon>environmental samples</taxon>
    </lineage>
</organism>
<reference evidence="1" key="1">
    <citation type="journal article" date="2012" name="Science">
        <title>Fermentation, hydrogen, and sulfur metabolism in multiple uncultivated bacterial phyla.</title>
        <authorList>
            <person name="Wrighton K.C."/>
            <person name="Thomas B.C."/>
            <person name="Sharon I."/>
            <person name="Miller C.S."/>
            <person name="Castelle C.J."/>
            <person name="VerBerkmoes N.C."/>
            <person name="Wilkins M.J."/>
            <person name="Hettich R.L."/>
            <person name="Lipton M.S."/>
            <person name="Williams K.H."/>
            <person name="Long P.E."/>
            <person name="Banfield J.F."/>
        </authorList>
    </citation>
    <scope>NUCLEOTIDE SEQUENCE [LARGE SCALE GENOMIC DNA]</scope>
</reference>
<accession>K1XWC6</accession>